<protein>
    <submittedName>
        <fullName evidence="1">Uncharacterized protein</fullName>
    </submittedName>
</protein>
<keyword evidence="2" id="KW-1185">Reference proteome</keyword>
<name>A0ABR6IXX2_9HYPH</name>
<dbReference type="EMBL" id="JACIFX010000017">
    <property type="protein sequence ID" value="MBB4232770.1"/>
    <property type="molecule type" value="Genomic_DNA"/>
</dbReference>
<comment type="caution">
    <text evidence="1">The sequence shown here is derived from an EMBL/GenBank/DDBJ whole genome shotgun (WGS) entry which is preliminary data.</text>
</comment>
<sequence length="79" mass="8541">MGQRIPTSRVSNMRPLTAQDGGRAYQADLIRLPAMFRGKAFCNQCAVAGAGSVKPDFFNVMARIEASRQKAPATKKAGR</sequence>
<accession>A0ABR6IXX2</accession>
<dbReference type="Proteomes" id="UP000551353">
    <property type="component" value="Unassembled WGS sequence"/>
</dbReference>
<reference evidence="1 2" key="1">
    <citation type="submission" date="2020-08" db="EMBL/GenBank/DDBJ databases">
        <title>Genomic Encyclopedia of Type Strains, Phase IV (KMG-V): Genome sequencing to study the core and pangenomes of soil and plant-associated prokaryotes.</title>
        <authorList>
            <person name="Whitman W."/>
        </authorList>
    </citation>
    <scope>NUCLEOTIDE SEQUENCE [LARGE SCALE GENOMIC DNA]</scope>
    <source>
        <strain evidence="1 2">SEMIA 4087</strain>
    </source>
</reference>
<organism evidence="1 2">
    <name type="scientific">Rhizobium mongolense</name>
    <dbReference type="NCBI Taxonomy" id="57676"/>
    <lineage>
        <taxon>Bacteria</taxon>
        <taxon>Pseudomonadati</taxon>
        <taxon>Pseudomonadota</taxon>
        <taxon>Alphaproteobacteria</taxon>
        <taxon>Hyphomicrobiales</taxon>
        <taxon>Rhizobiaceae</taxon>
        <taxon>Rhizobium/Agrobacterium group</taxon>
        <taxon>Rhizobium</taxon>
    </lineage>
</organism>
<gene>
    <name evidence="1" type="ORF">GGD56_006668</name>
</gene>
<evidence type="ECO:0000313" key="1">
    <source>
        <dbReference type="EMBL" id="MBB4232770.1"/>
    </source>
</evidence>
<proteinExistence type="predicted"/>
<evidence type="ECO:0000313" key="2">
    <source>
        <dbReference type="Proteomes" id="UP000551353"/>
    </source>
</evidence>